<dbReference type="AlphaFoldDB" id="A0A6M3M7X3"/>
<evidence type="ECO:0000313" key="2">
    <source>
        <dbReference type="EMBL" id="QJH92805.1"/>
    </source>
</evidence>
<gene>
    <name evidence="2" type="ORF">MM171A02344_0006</name>
    <name evidence="1" type="ORF">MM171B01943_0010</name>
</gene>
<reference evidence="1" key="1">
    <citation type="submission" date="2020-03" db="EMBL/GenBank/DDBJ databases">
        <title>The deep terrestrial virosphere.</title>
        <authorList>
            <person name="Holmfeldt K."/>
            <person name="Nilsson E."/>
            <person name="Simone D."/>
            <person name="Lopez-Fernandez M."/>
            <person name="Wu X."/>
            <person name="de Brujin I."/>
            <person name="Lundin D."/>
            <person name="Andersson A."/>
            <person name="Bertilsson S."/>
            <person name="Dopson M."/>
        </authorList>
    </citation>
    <scope>NUCLEOTIDE SEQUENCE</scope>
    <source>
        <strain evidence="2">MM171A02344</strain>
        <strain evidence="1">MM171B01943</strain>
    </source>
</reference>
<dbReference type="EMBL" id="MT143922">
    <property type="protein sequence ID" value="QJH92805.1"/>
    <property type="molecule type" value="Genomic_DNA"/>
</dbReference>
<organism evidence="1">
    <name type="scientific">viral metagenome</name>
    <dbReference type="NCBI Taxonomy" id="1070528"/>
    <lineage>
        <taxon>unclassified sequences</taxon>
        <taxon>metagenomes</taxon>
        <taxon>organismal metagenomes</taxon>
    </lineage>
</organism>
<sequence length="136" mass="15154">MMPHEEGEEREVKFIFETDVTVGDFKVTSLDVWAQYGGDRVNKVPEGANFEIHADYVVENLNPSTFTPIWSSSMTVYDETGGERVDSDNYGYHTGGGAKNAHDAINAVMPNRNTTYRVKIMCNQKTNAGTPPSSLW</sequence>
<accession>A0A6M3M7X3</accession>
<name>A0A6M3M7X3_9ZZZZ</name>
<evidence type="ECO:0000313" key="1">
    <source>
        <dbReference type="EMBL" id="QJB01823.1"/>
    </source>
</evidence>
<proteinExistence type="predicted"/>
<dbReference type="EMBL" id="MT143736">
    <property type="protein sequence ID" value="QJB01823.1"/>
    <property type="molecule type" value="Genomic_DNA"/>
</dbReference>
<protein>
    <submittedName>
        <fullName evidence="1">Uncharacterized protein</fullName>
    </submittedName>
</protein>